<dbReference type="EMBL" id="BAABHS010000025">
    <property type="protein sequence ID" value="GAA4982418.1"/>
    <property type="molecule type" value="Genomic_DNA"/>
</dbReference>
<sequence>MPRFELRRLAVALLTGAVASVGAVVLSPAAHAEQVTYTSQCTNVLAPGLPIPPSETKVDISVSPAKPTYRVGEVVTVSWKWGAYSNVPEASPIDYLPENSTLPVGQITLSGAQNGVFTVEGERKNAQTPKGQPLIITDMSAPMLLTAAGTLDLTPKQYSTFTAFGTFDAETQCLPVTSPTKSTSIIVEPGEIPAGPQLVVPSGEVRPGADVALGGTGFAPNATPKVKLCETGGNNCLSSRFTARNLTIDGSGTLAGTAKLAATGLPDGQYLVEVYDGVSVVRAPITIKVFTPVGKPTAVADITTGPVGTVVTIHGDNWRANGGVGIDALDADGFPLLGRISVFATAEGVLPPTQFTVTDPATATIRVRRGTSATEVVRIPFTTIHGQSGQTTSVTLNAGALAMTQAGDGLDFGTVTLNGEAQTVKANLNQVTVTDARGGTLGWSLTGSMTDLVAANGTDKIPAGNLAWTPSCAAGAGSLSTVTHGTAGPLSSAASTLCSVAADGKTSGGRFTADAEVALTTPKFGASGGYTGTLTLTLI</sequence>
<evidence type="ECO:0000313" key="2">
    <source>
        <dbReference type="EMBL" id="GAA4982418.1"/>
    </source>
</evidence>
<feature type="chain" id="PRO_5045321543" description="IPT/TIG domain-containing protein" evidence="1">
    <location>
        <begin position="33"/>
        <end position="539"/>
    </location>
</feature>
<keyword evidence="3" id="KW-1185">Reference proteome</keyword>
<dbReference type="Proteomes" id="UP001500466">
    <property type="component" value="Unassembled WGS sequence"/>
</dbReference>
<proteinExistence type="predicted"/>
<gene>
    <name evidence="2" type="ORF">GCM10023205_59820</name>
</gene>
<accession>A0ABP9HYK7</accession>
<comment type="caution">
    <text evidence="2">The sequence shown here is derived from an EMBL/GenBank/DDBJ whole genome shotgun (WGS) entry which is preliminary data.</text>
</comment>
<protein>
    <recommendedName>
        <fullName evidence="4">IPT/TIG domain-containing protein</fullName>
    </recommendedName>
</protein>
<name>A0ABP9HYK7_9ACTN</name>
<organism evidence="2 3">
    <name type="scientific">Yinghuangia aomiensis</name>
    <dbReference type="NCBI Taxonomy" id="676205"/>
    <lineage>
        <taxon>Bacteria</taxon>
        <taxon>Bacillati</taxon>
        <taxon>Actinomycetota</taxon>
        <taxon>Actinomycetes</taxon>
        <taxon>Kitasatosporales</taxon>
        <taxon>Streptomycetaceae</taxon>
        <taxon>Yinghuangia</taxon>
    </lineage>
</organism>
<keyword evidence="1" id="KW-0732">Signal</keyword>
<evidence type="ECO:0000313" key="3">
    <source>
        <dbReference type="Proteomes" id="UP001500466"/>
    </source>
</evidence>
<evidence type="ECO:0008006" key="4">
    <source>
        <dbReference type="Google" id="ProtNLM"/>
    </source>
</evidence>
<feature type="signal peptide" evidence="1">
    <location>
        <begin position="1"/>
        <end position="32"/>
    </location>
</feature>
<dbReference type="RefSeq" id="WP_345678850.1">
    <property type="nucleotide sequence ID" value="NZ_BAABHS010000025.1"/>
</dbReference>
<evidence type="ECO:0000256" key="1">
    <source>
        <dbReference type="SAM" id="SignalP"/>
    </source>
</evidence>
<reference evidence="3" key="1">
    <citation type="journal article" date="2019" name="Int. J. Syst. Evol. Microbiol.">
        <title>The Global Catalogue of Microorganisms (GCM) 10K type strain sequencing project: providing services to taxonomists for standard genome sequencing and annotation.</title>
        <authorList>
            <consortium name="The Broad Institute Genomics Platform"/>
            <consortium name="The Broad Institute Genome Sequencing Center for Infectious Disease"/>
            <person name="Wu L."/>
            <person name="Ma J."/>
        </authorList>
    </citation>
    <scope>NUCLEOTIDE SEQUENCE [LARGE SCALE GENOMIC DNA]</scope>
    <source>
        <strain evidence="3">JCM 17986</strain>
    </source>
</reference>